<reference evidence="2" key="1">
    <citation type="submission" date="2017-06" db="EMBL/GenBank/DDBJ databases">
        <authorList>
            <person name="Varghese N."/>
            <person name="Submissions S."/>
        </authorList>
    </citation>
    <scope>NUCLEOTIDE SEQUENCE [LARGE SCALE GENOMIC DNA]</scope>
    <source>
        <strain evidence="2">NKM1</strain>
    </source>
</reference>
<dbReference type="InterPro" id="IPR021109">
    <property type="entry name" value="Peptidase_aspartic_dom_sf"/>
</dbReference>
<dbReference type="PROSITE" id="PS00141">
    <property type="entry name" value="ASP_PROTEASE"/>
    <property type="match status" value="1"/>
</dbReference>
<dbReference type="Proteomes" id="UP000198432">
    <property type="component" value="Unassembled WGS sequence"/>
</dbReference>
<dbReference type="GO" id="GO:0006508">
    <property type="term" value="P:proteolysis"/>
    <property type="evidence" value="ECO:0007669"/>
    <property type="project" value="InterPro"/>
</dbReference>
<protein>
    <recommendedName>
        <fullName evidence="3">Aspartyl protease</fullName>
    </recommendedName>
</protein>
<dbReference type="EMBL" id="FZOQ01000039">
    <property type="protein sequence ID" value="SNT28210.1"/>
    <property type="molecule type" value="Genomic_DNA"/>
</dbReference>
<dbReference type="RefSeq" id="WP_089321785.1">
    <property type="nucleotide sequence ID" value="NZ_FZOQ01000039.1"/>
</dbReference>
<dbReference type="AlphaFoldDB" id="A0A239LD46"/>
<sequence>MLLSCLASLPFWGTTLPQQSVPIPAKLVEGIWYVQPVTSSGDTLTFYTDSGGGFVFLLEEVAQELDLPIEQVQMGGRTASVAPMPAFKANAWIPGPVSGSPTGEKLLTLPWNEETKQILPETASGKPLGSGFLGRWWFADRVWTFDYPQQHMYLHKGALPAESMTDHKALLGFQVDSTGRRTTHFPRIRVAVDGDSLDLLFDTGAQTTLTAAAQQKAGGTSGRRATSFITRSVFEKWQQKHPDWRVIEKAEAGTGAAMIEVPQVSIAGYTVGPVWFTQRPDNAFQEWLSQMMDKPIEGALGGSALQYFRVTADYPSAVAYFDKEPGLPSPKK</sequence>
<dbReference type="GO" id="GO:0004190">
    <property type="term" value="F:aspartic-type endopeptidase activity"/>
    <property type="evidence" value="ECO:0007669"/>
    <property type="project" value="InterPro"/>
</dbReference>
<accession>A0A239LD46</accession>
<evidence type="ECO:0000313" key="2">
    <source>
        <dbReference type="Proteomes" id="UP000198432"/>
    </source>
</evidence>
<name>A0A239LD46_9BACT</name>
<evidence type="ECO:0000313" key="1">
    <source>
        <dbReference type="EMBL" id="SNT28210.1"/>
    </source>
</evidence>
<evidence type="ECO:0008006" key="3">
    <source>
        <dbReference type="Google" id="ProtNLM"/>
    </source>
</evidence>
<dbReference type="Gene3D" id="2.40.70.10">
    <property type="entry name" value="Acid Proteases"/>
    <property type="match status" value="1"/>
</dbReference>
<keyword evidence="2" id="KW-1185">Reference proteome</keyword>
<proteinExistence type="predicted"/>
<dbReference type="InterPro" id="IPR001969">
    <property type="entry name" value="Aspartic_peptidase_AS"/>
</dbReference>
<gene>
    <name evidence="1" type="ORF">SAMN06296052_13919</name>
</gene>
<organism evidence="1 2">
    <name type="scientific">Pontibacter ummariensis</name>
    <dbReference type="NCBI Taxonomy" id="1610492"/>
    <lineage>
        <taxon>Bacteria</taxon>
        <taxon>Pseudomonadati</taxon>
        <taxon>Bacteroidota</taxon>
        <taxon>Cytophagia</taxon>
        <taxon>Cytophagales</taxon>
        <taxon>Hymenobacteraceae</taxon>
        <taxon>Pontibacter</taxon>
    </lineage>
</organism>
<dbReference type="OrthoDB" id="2987847at2"/>